<dbReference type="EMBL" id="MRZV01000798">
    <property type="protein sequence ID" value="PIK44128.1"/>
    <property type="molecule type" value="Genomic_DNA"/>
</dbReference>
<gene>
    <name evidence="1" type="ORF">BSL78_19016</name>
</gene>
<evidence type="ECO:0000313" key="1">
    <source>
        <dbReference type="EMBL" id="PIK44128.1"/>
    </source>
</evidence>
<proteinExistence type="predicted"/>
<comment type="caution">
    <text evidence="1">The sequence shown here is derived from an EMBL/GenBank/DDBJ whole genome shotgun (WGS) entry which is preliminary data.</text>
</comment>
<evidence type="ECO:0000313" key="2">
    <source>
        <dbReference type="Proteomes" id="UP000230750"/>
    </source>
</evidence>
<name>A0A2G8K801_STIJA</name>
<dbReference type="AlphaFoldDB" id="A0A2G8K801"/>
<organism evidence="1 2">
    <name type="scientific">Stichopus japonicus</name>
    <name type="common">Sea cucumber</name>
    <dbReference type="NCBI Taxonomy" id="307972"/>
    <lineage>
        <taxon>Eukaryota</taxon>
        <taxon>Metazoa</taxon>
        <taxon>Echinodermata</taxon>
        <taxon>Eleutherozoa</taxon>
        <taxon>Echinozoa</taxon>
        <taxon>Holothuroidea</taxon>
        <taxon>Aspidochirotacea</taxon>
        <taxon>Aspidochirotida</taxon>
        <taxon>Stichopodidae</taxon>
        <taxon>Apostichopus</taxon>
    </lineage>
</organism>
<reference evidence="1 2" key="1">
    <citation type="journal article" date="2017" name="PLoS Biol.">
        <title>The sea cucumber genome provides insights into morphological evolution and visceral regeneration.</title>
        <authorList>
            <person name="Zhang X."/>
            <person name="Sun L."/>
            <person name="Yuan J."/>
            <person name="Sun Y."/>
            <person name="Gao Y."/>
            <person name="Zhang L."/>
            <person name="Li S."/>
            <person name="Dai H."/>
            <person name="Hamel J.F."/>
            <person name="Liu C."/>
            <person name="Yu Y."/>
            <person name="Liu S."/>
            <person name="Lin W."/>
            <person name="Guo K."/>
            <person name="Jin S."/>
            <person name="Xu P."/>
            <person name="Storey K.B."/>
            <person name="Huan P."/>
            <person name="Zhang T."/>
            <person name="Zhou Y."/>
            <person name="Zhang J."/>
            <person name="Lin C."/>
            <person name="Li X."/>
            <person name="Xing L."/>
            <person name="Huo D."/>
            <person name="Sun M."/>
            <person name="Wang L."/>
            <person name="Mercier A."/>
            <person name="Li F."/>
            <person name="Yang H."/>
            <person name="Xiang J."/>
        </authorList>
    </citation>
    <scope>NUCLEOTIDE SEQUENCE [LARGE SCALE GENOMIC DNA]</scope>
    <source>
        <strain evidence="1">Shaxun</strain>
        <tissue evidence="1">Muscle</tissue>
    </source>
</reference>
<accession>A0A2G8K801</accession>
<dbReference type="Proteomes" id="UP000230750">
    <property type="component" value="Unassembled WGS sequence"/>
</dbReference>
<protein>
    <submittedName>
        <fullName evidence="1">Uncharacterized protein</fullName>
    </submittedName>
</protein>
<sequence>MFKKSTFIKSWGFVRVPNAPLFLSTLLYLDVDKSTEDVRPAGLWCMSNIVESCIDCMEDHYKSKLNVKKVEFRQEEITLKQVDCLYHERNVKDFVTFCKKKNYPRGMIIFESEVDISFLINLQIPNVQRVVIIGRELHETAVLLLVKWIAKKPKVQLQFHDCAVDTFSGETIRKLKQVTSRLHDKIQIDRSSGGSWKKFNNNETYNFDTGQWETTQQSQQSDFTAYPPS</sequence>
<keyword evidence="2" id="KW-1185">Reference proteome</keyword>